<organism evidence="1 2">
    <name type="scientific">Laticauda laticaudata</name>
    <name type="common">Blue-ringed sea krait</name>
    <name type="synonym">Blue-lipped sea krait</name>
    <dbReference type="NCBI Taxonomy" id="8630"/>
    <lineage>
        <taxon>Eukaryota</taxon>
        <taxon>Metazoa</taxon>
        <taxon>Chordata</taxon>
        <taxon>Craniata</taxon>
        <taxon>Vertebrata</taxon>
        <taxon>Euteleostomi</taxon>
        <taxon>Lepidosauria</taxon>
        <taxon>Squamata</taxon>
        <taxon>Bifurcata</taxon>
        <taxon>Unidentata</taxon>
        <taxon>Episquamata</taxon>
        <taxon>Toxicofera</taxon>
        <taxon>Serpentes</taxon>
        <taxon>Colubroidea</taxon>
        <taxon>Elapidae</taxon>
        <taxon>Laticaudinae</taxon>
        <taxon>Laticauda</taxon>
    </lineage>
</organism>
<dbReference type="InterPro" id="IPR013783">
    <property type="entry name" value="Ig-like_fold"/>
</dbReference>
<dbReference type="GeneTree" id="ENSGT01050000244936"/>
<evidence type="ECO:0000313" key="1">
    <source>
        <dbReference type="Ensembl" id="ENSLLTP00000009696.1"/>
    </source>
</evidence>
<dbReference type="AlphaFoldDB" id="A0A8C5RXI5"/>
<keyword evidence="2" id="KW-1185">Reference proteome</keyword>
<sequence length="71" mass="7959">NQLGISKNKKTTQNTFQIIKMILVQLVESGGDVRRPGECLHLSCQGSGFTFSNYDVHWVRQAPGKGLELRK</sequence>
<reference evidence="1" key="2">
    <citation type="submission" date="2025-09" db="UniProtKB">
        <authorList>
            <consortium name="Ensembl"/>
        </authorList>
    </citation>
    <scope>IDENTIFICATION</scope>
</reference>
<evidence type="ECO:0000313" key="2">
    <source>
        <dbReference type="Proteomes" id="UP000694406"/>
    </source>
</evidence>
<dbReference type="SUPFAM" id="SSF48726">
    <property type="entry name" value="Immunoglobulin"/>
    <property type="match status" value="1"/>
</dbReference>
<dbReference type="Proteomes" id="UP000694406">
    <property type="component" value="Unplaced"/>
</dbReference>
<name>A0A8C5RXI5_LATLA</name>
<dbReference type="Ensembl" id="ENSLLTT00000010066.1">
    <property type="protein sequence ID" value="ENSLLTP00000009696.1"/>
    <property type="gene ID" value="ENSLLTG00000007410.1"/>
</dbReference>
<dbReference type="InterPro" id="IPR036179">
    <property type="entry name" value="Ig-like_dom_sf"/>
</dbReference>
<dbReference type="PANTHER" id="PTHR23266">
    <property type="entry name" value="IMMUNOGLOBULIN HEAVY CHAIN"/>
    <property type="match status" value="1"/>
</dbReference>
<reference evidence="1" key="1">
    <citation type="submission" date="2025-08" db="UniProtKB">
        <authorList>
            <consortium name="Ensembl"/>
        </authorList>
    </citation>
    <scope>IDENTIFICATION</scope>
</reference>
<protein>
    <recommendedName>
        <fullName evidence="3">Ig-like domain-containing protein</fullName>
    </recommendedName>
</protein>
<accession>A0A8C5RXI5</accession>
<dbReference type="Gene3D" id="2.60.40.10">
    <property type="entry name" value="Immunoglobulins"/>
    <property type="match status" value="1"/>
</dbReference>
<proteinExistence type="predicted"/>
<dbReference type="InterPro" id="IPR050199">
    <property type="entry name" value="IgHV"/>
</dbReference>
<evidence type="ECO:0008006" key="3">
    <source>
        <dbReference type="Google" id="ProtNLM"/>
    </source>
</evidence>